<proteinExistence type="predicted"/>
<protein>
    <submittedName>
        <fullName evidence="2">Uncharacterized protein</fullName>
    </submittedName>
</protein>
<name>A0AAV4IHW4_9GAST</name>
<keyword evidence="3" id="KW-1185">Reference proteome</keyword>
<reference evidence="2 3" key="1">
    <citation type="journal article" date="2021" name="Elife">
        <title>Chloroplast acquisition without the gene transfer in kleptoplastic sea slugs, Plakobranchus ocellatus.</title>
        <authorList>
            <person name="Maeda T."/>
            <person name="Takahashi S."/>
            <person name="Yoshida T."/>
            <person name="Shimamura S."/>
            <person name="Takaki Y."/>
            <person name="Nagai Y."/>
            <person name="Toyoda A."/>
            <person name="Suzuki Y."/>
            <person name="Arimoto A."/>
            <person name="Ishii H."/>
            <person name="Satoh N."/>
            <person name="Nishiyama T."/>
            <person name="Hasebe M."/>
            <person name="Maruyama T."/>
            <person name="Minagawa J."/>
            <person name="Obokata J."/>
            <person name="Shigenobu S."/>
        </authorList>
    </citation>
    <scope>NUCLEOTIDE SEQUENCE [LARGE SCALE GENOMIC DNA]</scope>
</reference>
<sequence>MERKTLRIKLKDKISCRDIRDKTGIKDVFAFATKQKWTWEAMSQDSNATDGPKRLAAKKTGKITSKTSKKVGDRSATKSTALVTAILCHSSLLANNAVETSI</sequence>
<comment type="caution">
    <text evidence="2">The sequence shown here is derived from an EMBL/GenBank/DDBJ whole genome shotgun (WGS) entry which is preliminary data.</text>
</comment>
<dbReference type="AlphaFoldDB" id="A0AAV4IHW4"/>
<dbReference type="EMBL" id="BMAT01006293">
    <property type="protein sequence ID" value="GFS09587.1"/>
    <property type="molecule type" value="Genomic_DNA"/>
</dbReference>
<dbReference type="Proteomes" id="UP000762676">
    <property type="component" value="Unassembled WGS sequence"/>
</dbReference>
<feature type="region of interest" description="Disordered" evidence="1">
    <location>
        <begin position="43"/>
        <end position="71"/>
    </location>
</feature>
<evidence type="ECO:0000313" key="3">
    <source>
        <dbReference type="Proteomes" id="UP000762676"/>
    </source>
</evidence>
<gene>
    <name evidence="2" type="ORF">ElyMa_003040500</name>
</gene>
<organism evidence="2 3">
    <name type="scientific">Elysia marginata</name>
    <dbReference type="NCBI Taxonomy" id="1093978"/>
    <lineage>
        <taxon>Eukaryota</taxon>
        <taxon>Metazoa</taxon>
        <taxon>Spiralia</taxon>
        <taxon>Lophotrochozoa</taxon>
        <taxon>Mollusca</taxon>
        <taxon>Gastropoda</taxon>
        <taxon>Heterobranchia</taxon>
        <taxon>Euthyneura</taxon>
        <taxon>Panpulmonata</taxon>
        <taxon>Sacoglossa</taxon>
        <taxon>Placobranchoidea</taxon>
        <taxon>Plakobranchidae</taxon>
        <taxon>Elysia</taxon>
    </lineage>
</organism>
<evidence type="ECO:0000313" key="2">
    <source>
        <dbReference type="EMBL" id="GFS09587.1"/>
    </source>
</evidence>
<evidence type="ECO:0000256" key="1">
    <source>
        <dbReference type="SAM" id="MobiDB-lite"/>
    </source>
</evidence>
<accession>A0AAV4IHW4</accession>